<evidence type="ECO:0000313" key="2">
    <source>
        <dbReference type="EMBL" id="AMS42101.1"/>
    </source>
</evidence>
<evidence type="ECO:0000256" key="1">
    <source>
        <dbReference type="SAM" id="MobiDB-lite"/>
    </source>
</evidence>
<accession>A0AAC8YPX6</accession>
<gene>
    <name evidence="2" type="ORF">AA2016_3177</name>
</gene>
<dbReference type="AlphaFoldDB" id="A0AAC8YPX6"/>
<proteinExistence type="predicted"/>
<protein>
    <submittedName>
        <fullName evidence="2">Uncharacterized protein</fullName>
    </submittedName>
</protein>
<dbReference type="EMBL" id="CP015005">
    <property type="protein sequence ID" value="AMS42101.1"/>
    <property type="molecule type" value="Genomic_DNA"/>
</dbReference>
<dbReference type="Proteomes" id="UP000075755">
    <property type="component" value="Chromosome"/>
</dbReference>
<evidence type="ECO:0000313" key="3">
    <source>
        <dbReference type="Proteomes" id="UP000075755"/>
    </source>
</evidence>
<dbReference type="KEGG" id="aak:AA2016_3177"/>
<reference evidence="2 3" key="1">
    <citation type="submission" date="2016-03" db="EMBL/GenBank/DDBJ databases">
        <title>Complete genome of Aminobacter aminovorans KCTC 2477.</title>
        <authorList>
            <person name="Kim K.M."/>
        </authorList>
    </citation>
    <scope>NUCLEOTIDE SEQUENCE [LARGE SCALE GENOMIC DNA]</scope>
    <source>
        <strain evidence="2 3">KCTC 2477</strain>
    </source>
</reference>
<sequence length="52" mass="5690">MPSTSSQKMTAVKALGQGARERGFSGSEIPEMAMIIRMRGIWQGTMTPAFRT</sequence>
<feature type="region of interest" description="Disordered" evidence="1">
    <location>
        <begin position="1"/>
        <end position="26"/>
    </location>
</feature>
<name>A0AAC8YPX6_AMIAI</name>
<organism evidence="2 3">
    <name type="scientific">Aminobacter aminovorans</name>
    <name type="common">Chelatobacter heintzii</name>
    <dbReference type="NCBI Taxonomy" id="83263"/>
    <lineage>
        <taxon>Bacteria</taxon>
        <taxon>Pseudomonadati</taxon>
        <taxon>Pseudomonadota</taxon>
        <taxon>Alphaproteobacteria</taxon>
        <taxon>Hyphomicrobiales</taxon>
        <taxon>Phyllobacteriaceae</taxon>
        <taxon>Aminobacter</taxon>
    </lineage>
</organism>